<name>A0A378YTC3_9NOCA</name>
<keyword evidence="4" id="KW-1185">Reference proteome</keyword>
<accession>A0A378YTC3</accession>
<dbReference type="RefSeq" id="WP_039819143.1">
    <property type="nucleotide sequence ID" value="NZ_UGRY01000002.1"/>
</dbReference>
<dbReference type="OrthoDB" id="4570403at2"/>
<dbReference type="EMBL" id="UGRY01000002">
    <property type="protein sequence ID" value="SUA80416.1"/>
    <property type="molecule type" value="Genomic_DNA"/>
</dbReference>
<gene>
    <name evidence="3" type="ORF">NCTC1934_04265</name>
</gene>
<proteinExistence type="predicted"/>
<feature type="compositionally biased region" description="Basic and acidic residues" evidence="2">
    <location>
        <begin position="266"/>
        <end position="276"/>
    </location>
</feature>
<keyword evidence="1" id="KW-0175">Coiled coil</keyword>
<feature type="coiled-coil region" evidence="1">
    <location>
        <begin position="195"/>
        <end position="229"/>
    </location>
</feature>
<evidence type="ECO:0000256" key="1">
    <source>
        <dbReference type="SAM" id="Coils"/>
    </source>
</evidence>
<dbReference type="AlphaFoldDB" id="A0A378YTC3"/>
<dbReference type="Proteomes" id="UP000255467">
    <property type="component" value="Unassembled WGS sequence"/>
</dbReference>
<feature type="region of interest" description="Disordered" evidence="2">
    <location>
        <begin position="234"/>
        <end position="287"/>
    </location>
</feature>
<evidence type="ECO:0000313" key="3">
    <source>
        <dbReference type="EMBL" id="SUA80416.1"/>
    </source>
</evidence>
<sequence>MPGNEVDETSRSYQQLMQMLVHLAYQYARTRQRLPKMTREQYRQFQRDLEERVRLDQYDRTNAQAWYTARVADYQREASVLAHGIAAGDFSIDEESRRRAFLDGMRADIEHSVHTVHALSPEERGQIVQALDQIEADPRVRFEHGVFPSMTKREQASARQAAARSEAATIDRQEQQATRLVATEYAVPADGAGSVAALKKANAALTKQVQQLTAENTALQTQVATLEAQAAAHATAQASTNGQHSATGQQQADQHAQQTEQQTKQRAAEADIDPGHSDGQAQMEAEA</sequence>
<feature type="compositionally biased region" description="Low complexity" evidence="2">
    <location>
        <begin position="246"/>
        <end position="265"/>
    </location>
</feature>
<reference evidence="3 4" key="1">
    <citation type="submission" date="2018-06" db="EMBL/GenBank/DDBJ databases">
        <authorList>
            <consortium name="Pathogen Informatics"/>
            <person name="Doyle S."/>
        </authorList>
    </citation>
    <scope>NUCLEOTIDE SEQUENCE [LARGE SCALE GENOMIC DNA]</scope>
    <source>
        <strain evidence="3 4">NCTC1934</strain>
    </source>
</reference>
<protein>
    <submittedName>
        <fullName evidence="3">Uncharacterized protein</fullName>
    </submittedName>
</protein>
<evidence type="ECO:0000256" key="2">
    <source>
        <dbReference type="SAM" id="MobiDB-lite"/>
    </source>
</evidence>
<organism evidence="3 4">
    <name type="scientific">Nocardia otitidiscaviarum</name>
    <dbReference type="NCBI Taxonomy" id="1823"/>
    <lineage>
        <taxon>Bacteria</taxon>
        <taxon>Bacillati</taxon>
        <taxon>Actinomycetota</taxon>
        <taxon>Actinomycetes</taxon>
        <taxon>Mycobacteriales</taxon>
        <taxon>Nocardiaceae</taxon>
        <taxon>Nocardia</taxon>
    </lineage>
</organism>
<evidence type="ECO:0000313" key="4">
    <source>
        <dbReference type="Proteomes" id="UP000255467"/>
    </source>
</evidence>